<evidence type="ECO:0000313" key="2">
    <source>
        <dbReference type="Proteomes" id="UP000271974"/>
    </source>
</evidence>
<feature type="non-terminal residue" evidence="1">
    <location>
        <position position="1"/>
    </location>
</feature>
<evidence type="ECO:0000313" key="1">
    <source>
        <dbReference type="EMBL" id="RUS69868.1"/>
    </source>
</evidence>
<accession>A0A433SL66</accession>
<gene>
    <name evidence="1" type="ORF">EGW08_022374</name>
</gene>
<name>A0A433SL66_ELYCH</name>
<dbReference type="AlphaFoldDB" id="A0A433SL66"/>
<keyword evidence="2" id="KW-1185">Reference proteome</keyword>
<comment type="caution">
    <text evidence="1">The sequence shown here is derived from an EMBL/GenBank/DDBJ whole genome shotgun (WGS) entry which is preliminary data.</text>
</comment>
<reference evidence="1 2" key="1">
    <citation type="submission" date="2019-01" db="EMBL/GenBank/DDBJ databases">
        <title>A draft genome assembly of the solar-powered sea slug Elysia chlorotica.</title>
        <authorList>
            <person name="Cai H."/>
            <person name="Li Q."/>
            <person name="Fang X."/>
            <person name="Li J."/>
            <person name="Curtis N.E."/>
            <person name="Altenburger A."/>
            <person name="Shibata T."/>
            <person name="Feng M."/>
            <person name="Maeda T."/>
            <person name="Schwartz J.A."/>
            <person name="Shigenobu S."/>
            <person name="Lundholm N."/>
            <person name="Nishiyama T."/>
            <person name="Yang H."/>
            <person name="Hasebe M."/>
            <person name="Li S."/>
            <person name="Pierce S.K."/>
            <person name="Wang J."/>
        </authorList>
    </citation>
    <scope>NUCLEOTIDE SEQUENCE [LARGE SCALE GENOMIC DNA]</scope>
    <source>
        <strain evidence="1">EC2010</strain>
        <tissue evidence="1">Whole organism of an adult</tissue>
    </source>
</reference>
<protein>
    <submittedName>
        <fullName evidence="1">Uncharacterized protein</fullName>
    </submittedName>
</protein>
<dbReference type="EMBL" id="RQTK01001552">
    <property type="protein sequence ID" value="RUS69868.1"/>
    <property type="molecule type" value="Genomic_DNA"/>
</dbReference>
<dbReference type="Proteomes" id="UP000271974">
    <property type="component" value="Unassembled WGS sequence"/>
</dbReference>
<feature type="non-terminal residue" evidence="1">
    <location>
        <position position="145"/>
    </location>
</feature>
<organism evidence="1 2">
    <name type="scientific">Elysia chlorotica</name>
    <name type="common">Eastern emerald elysia</name>
    <name type="synonym">Sea slug</name>
    <dbReference type="NCBI Taxonomy" id="188477"/>
    <lineage>
        <taxon>Eukaryota</taxon>
        <taxon>Metazoa</taxon>
        <taxon>Spiralia</taxon>
        <taxon>Lophotrochozoa</taxon>
        <taxon>Mollusca</taxon>
        <taxon>Gastropoda</taxon>
        <taxon>Heterobranchia</taxon>
        <taxon>Euthyneura</taxon>
        <taxon>Panpulmonata</taxon>
        <taxon>Sacoglossa</taxon>
        <taxon>Placobranchoidea</taxon>
        <taxon>Plakobranchidae</taxon>
        <taxon>Elysia</taxon>
    </lineage>
</organism>
<proteinExistence type="predicted"/>
<sequence>EPVVQKLQDDPDGLHVLPVKLNLLAVPGPLVLLHHRSQELLVEVRRDVDQEVHNVATEQIHYFLFCCYCCFLNINQCSSTDSVRANYLINRLLLHGDCEVEENLEDLGTQLHLLVSEPAGLGLSVPQGQVEDFHQVREAMQLVAD</sequence>